<dbReference type="PANTHER" id="PTHR30346">
    <property type="entry name" value="TRANSCRIPTIONAL DUAL REGULATOR HCAR-RELATED"/>
    <property type="match status" value="1"/>
</dbReference>
<comment type="similarity">
    <text evidence="1">Belongs to the LysR transcriptional regulatory family.</text>
</comment>
<dbReference type="GeneID" id="301550772"/>
<dbReference type="Proteomes" id="UP000600080">
    <property type="component" value="Unassembled WGS sequence"/>
</dbReference>
<keyword evidence="2" id="KW-0805">Transcription regulation</keyword>
<organism evidence="6 7">
    <name type="scientific">Streptomyces kronopolitis</name>
    <dbReference type="NCBI Taxonomy" id="1612435"/>
    <lineage>
        <taxon>Bacteria</taxon>
        <taxon>Bacillati</taxon>
        <taxon>Actinomycetota</taxon>
        <taxon>Actinomycetes</taxon>
        <taxon>Kitasatosporales</taxon>
        <taxon>Streptomycetaceae</taxon>
        <taxon>Streptomyces</taxon>
    </lineage>
</organism>
<gene>
    <name evidence="6" type="ORF">GCM10012285_50850</name>
</gene>
<evidence type="ECO:0000256" key="3">
    <source>
        <dbReference type="ARBA" id="ARBA00023125"/>
    </source>
</evidence>
<evidence type="ECO:0000256" key="2">
    <source>
        <dbReference type="ARBA" id="ARBA00023015"/>
    </source>
</evidence>
<accession>A0ABQ2JW04</accession>
<dbReference type="EMBL" id="BMND01000026">
    <property type="protein sequence ID" value="GGN56326.1"/>
    <property type="molecule type" value="Genomic_DNA"/>
</dbReference>
<dbReference type="InterPro" id="IPR005119">
    <property type="entry name" value="LysR_subst-bd"/>
</dbReference>
<dbReference type="PANTHER" id="PTHR30346:SF0">
    <property type="entry name" value="HCA OPERON TRANSCRIPTIONAL ACTIVATOR HCAR"/>
    <property type="match status" value="1"/>
</dbReference>
<reference evidence="7" key="1">
    <citation type="journal article" date="2019" name="Int. J. Syst. Evol. Microbiol.">
        <title>The Global Catalogue of Microorganisms (GCM) 10K type strain sequencing project: providing services to taxonomists for standard genome sequencing and annotation.</title>
        <authorList>
            <consortium name="The Broad Institute Genomics Platform"/>
            <consortium name="The Broad Institute Genome Sequencing Center for Infectious Disease"/>
            <person name="Wu L."/>
            <person name="Ma J."/>
        </authorList>
    </citation>
    <scope>NUCLEOTIDE SEQUENCE [LARGE SCALE GENOMIC DNA]</scope>
    <source>
        <strain evidence="7">CGMCC 4.7323</strain>
    </source>
</reference>
<keyword evidence="3" id="KW-0238">DNA-binding</keyword>
<feature type="domain" description="LysR substrate-binding" evidence="5">
    <location>
        <begin position="36"/>
        <end position="207"/>
    </location>
</feature>
<dbReference type="SUPFAM" id="SSF53850">
    <property type="entry name" value="Periplasmic binding protein-like II"/>
    <property type="match status" value="1"/>
</dbReference>
<evidence type="ECO:0000259" key="5">
    <source>
        <dbReference type="Pfam" id="PF03466"/>
    </source>
</evidence>
<evidence type="ECO:0000256" key="4">
    <source>
        <dbReference type="ARBA" id="ARBA00023163"/>
    </source>
</evidence>
<keyword evidence="4" id="KW-0804">Transcription</keyword>
<protein>
    <recommendedName>
        <fullName evidence="5">LysR substrate-binding domain-containing protein</fullName>
    </recommendedName>
</protein>
<dbReference type="Pfam" id="PF03466">
    <property type="entry name" value="LysR_substrate"/>
    <property type="match status" value="1"/>
</dbReference>
<name>A0ABQ2JW04_9ACTN</name>
<evidence type="ECO:0000256" key="1">
    <source>
        <dbReference type="ARBA" id="ARBA00009437"/>
    </source>
</evidence>
<sequence>MPEPAPNATDTRVIRFGYHGSADVASHIIRLAGWDEAAVRLSEYDVADPFRGVRADELDLMMIKFGLTEPDLVTSRVLTEDARAVVVGAGHPLAARESVSIEELADYDTFARPGSFPGYVWDEVVPPRTPAGRPIRRSHLVSAIPEMMRLVSQCEAVHISLLSLADIAPPRIRVVPIHDLPPAPVTVAWRRERELPVHVREFISAAEAGAAR</sequence>
<evidence type="ECO:0000313" key="7">
    <source>
        <dbReference type="Proteomes" id="UP000600080"/>
    </source>
</evidence>
<dbReference type="RefSeq" id="WP_189101765.1">
    <property type="nucleotide sequence ID" value="NZ_BMND01000026.1"/>
</dbReference>
<dbReference type="Gene3D" id="3.40.190.10">
    <property type="entry name" value="Periplasmic binding protein-like II"/>
    <property type="match status" value="2"/>
</dbReference>
<proteinExistence type="inferred from homology"/>
<keyword evidence="7" id="KW-1185">Reference proteome</keyword>
<evidence type="ECO:0000313" key="6">
    <source>
        <dbReference type="EMBL" id="GGN56326.1"/>
    </source>
</evidence>
<comment type="caution">
    <text evidence="6">The sequence shown here is derived from an EMBL/GenBank/DDBJ whole genome shotgun (WGS) entry which is preliminary data.</text>
</comment>